<sequence length="184" mass="20252">MQSIPKKKKRSFSLIERIPCVPFSVCSPPPPPPPTRIAHRPARLNVPVQQQVASQLHGATTSGLDMTSSKGVCLIPGFEQTRARKIAVNEHPRTMRKKGSQVGDMYIIICPQGRARVESATPEKLGQSPCVHPVFVFQTYVSLQHFVCLPILKCHRHSLLASFKPPPLFPAISEYQCGPRGGAI</sequence>
<dbReference type="VEuPathDB" id="FungiDB:CPSG_07693"/>
<name>E9DDQ0_COCPS</name>
<keyword evidence="2" id="KW-1185">Reference proteome</keyword>
<reference evidence="2" key="2">
    <citation type="submission" date="2010-03" db="EMBL/GenBank/DDBJ databases">
        <title>The genome sequence of Coccidioides posadasii strain Silveira.</title>
        <authorList>
            <consortium name="The Broad Institute Genome Sequencing Center for Infectious Disease"/>
            <person name="Neafsey D."/>
            <person name="Orbach M."/>
            <person name="Henn M.R."/>
            <person name="Cole G.T."/>
            <person name="Galgiani J."/>
            <person name="Gardner M.J."/>
            <person name="Kirkland T.N."/>
            <person name="Taylor J.W."/>
            <person name="Young S.K."/>
            <person name="Zeng Q."/>
            <person name="Koehrsen M."/>
            <person name="Alvarado L."/>
            <person name="Berlin A."/>
            <person name="Borenstein D."/>
            <person name="Chapman S.B."/>
            <person name="Chen Z."/>
            <person name="Engels R."/>
            <person name="Freedman E."/>
            <person name="Gellesch M."/>
            <person name="Goldberg J."/>
            <person name="Griggs A."/>
            <person name="Gujja S."/>
            <person name="Heilman E."/>
            <person name="Heiman D."/>
            <person name="Howarth C."/>
            <person name="Jen D."/>
            <person name="Larson L."/>
            <person name="Mehta T."/>
            <person name="Neiman D."/>
            <person name="Park D."/>
            <person name="Pearson M."/>
            <person name="Richards J."/>
            <person name="Roberts A."/>
            <person name="Saif S."/>
            <person name="Shea T."/>
            <person name="Shenoy N."/>
            <person name="Sisk P."/>
            <person name="Stolte C."/>
            <person name="Sykes S."/>
            <person name="Walk T."/>
            <person name="White J."/>
            <person name="Yandava C."/>
            <person name="Haas B."/>
            <person name="Nusbaum C."/>
            <person name="Birren B."/>
        </authorList>
    </citation>
    <scope>NUCLEOTIDE SEQUENCE [LARGE SCALE GENOMIC DNA]</scope>
    <source>
        <strain evidence="2">RMSCC 757 / Silveira</strain>
    </source>
</reference>
<organism evidence="2">
    <name type="scientific">Coccidioides posadasii (strain RMSCC 757 / Silveira)</name>
    <name type="common">Valley fever fungus</name>
    <dbReference type="NCBI Taxonomy" id="443226"/>
    <lineage>
        <taxon>Eukaryota</taxon>
        <taxon>Fungi</taxon>
        <taxon>Dikarya</taxon>
        <taxon>Ascomycota</taxon>
        <taxon>Pezizomycotina</taxon>
        <taxon>Eurotiomycetes</taxon>
        <taxon>Eurotiomycetidae</taxon>
        <taxon>Onygenales</taxon>
        <taxon>Onygenaceae</taxon>
        <taxon>Coccidioides</taxon>
    </lineage>
</organism>
<dbReference type="Proteomes" id="UP000002497">
    <property type="component" value="Unassembled WGS sequence"/>
</dbReference>
<accession>E9DDQ0</accession>
<dbReference type="HOGENOM" id="CLU_1468024_0_0_1"/>
<evidence type="ECO:0000313" key="1">
    <source>
        <dbReference type="EMBL" id="EFW15254.1"/>
    </source>
</evidence>
<gene>
    <name evidence="1" type="ORF">CPSG_07693</name>
</gene>
<proteinExistence type="predicted"/>
<dbReference type="EMBL" id="GL636501">
    <property type="protein sequence ID" value="EFW15254.1"/>
    <property type="molecule type" value="Genomic_DNA"/>
</dbReference>
<protein>
    <submittedName>
        <fullName evidence="1">Uncharacterized protein</fullName>
    </submittedName>
</protein>
<evidence type="ECO:0000313" key="2">
    <source>
        <dbReference type="Proteomes" id="UP000002497"/>
    </source>
</evidence>
<dbReference type="AlphaFoldDB" id="E9DDQ0"/>
<reference evidence="2" key="1">
    <citation type="journal article" date="2010" name="Genome Res.">
        <title>Population genomic sequencing of Coccidioides fungi reveals recent hybridization and transposon control.</title>
        <authorList>
            <person name="Neafsey D.E."/>
            <person name="Barker B.M."/>
            <person name="Sharpton T.J."/>
            <person name="Stajich J.E."/>
            <person name="Park D.J."/>
            <person name="Whiston E."/>
            <person name="Hung C.-Y."/>
            <person name="McMahan C."/>
            <person name="White J."/>
            <person name="Sykes S."/>
            <person name="Heiman D."/>
            <person name="Young S."/>
            <person name="Zeng Q."/>
            <person name="Abouelleil A."/>
            <person name="Aftuck L."/>
            <person name="Bessette D."/>
            <person name="Brown A."/>
            <person name="FitzGerald M."/>
            <person name="Lui A."/>
            <person name="Macdonald J.P."/>
            <person name="Priest M."/>
            <person name="Orbach M.J."/>
            <person name="Galgiani J.N."/>
            <person name="Kirkland T.N."/>
            <person name="Cole G.T."/>
            <person name="Birren B.W."/>
            <person name="Henn M.R."/>
            <person name="Taylor J.W."/>
            <person name="Rounsley S.D."/>
        </authorList>
    </citation>
    <scope>NUCLEOTIDE SEQUENCE [LARGE SCALE GENOMIC DNA]</scope>
    <source>
        <strain evidence="2">RMSCC 757 / Silveira</strain>
    </source>
</reference>